<evidence type="ECO:0000313" key="3">
    <source>
        <dbReference type="Proteomes" id="UP000186465"/>
    </source>
</evidence>
<accession>A0A1Q5PM50</accession>
<sequence length="107" mass="11526">MSSVQISENSNPKEIDTRTPEEIEMRLAELRAELTQTVDELTDRVKPANLLADAKASLAEGAKKAQYGAQKLVEDAQQGDPQAIKTLAIAGGVTVAVAALVIWRVLR</sequence>
<dbReference type="STRING" id="156892.BM477_05275"/>
<dbReference type="Proteomes" id="UP000186465">
    <property type="component" value="Unassembled WGS sequence"/>
</dbReference>
<gene>
    <name evidence="2" type="ORF">BM477_05275</name>
</gene>
<dbReference type="Pfam" id="PF12277">
    <property type="entry name" value="DUF3618"/>
    <property type="match status" value="1"/>
</dbReference>
<comment type="caution">
    <text evidence="2">The sequence shown here is derived from an EMBL/GenBank/DDBJ whole genome shotgun (WGS) entry which is preliminary data.</text>
</comment>
<organism evidence="2 3">
    <name type="scientific">Boudabousia marimammalium</name>
    <dbReference type="NCBI Taxonomy" id="156892"/>
    <lineage>
        <taxon>Bacteria</taxon>
        <taxon>Bacillati</taxon>
        <taxon>Actinomycetota</taxon>
        <taxon>Actinomycetes</taxon>
        <taxon>Actinomycetales</taxon>
        <taxon>Actinomycetaceae</taxon>
        <taxon>Boudabousia</taxon>
    </lineage>
</organism>
<keyword evidence="1" id="KW-0812">Transmembrane</keyword>
<evidence type="ECO:0000256" key="1">
    <source>
        <dbReference type="SAM" id="Phobius"/>
    </source>
</evidence>
<evidence type="ECO:0000313" key="2">
    <source>
        <dbReference type="EMBL" id="OKL48621.1"/>
    </source>
</evidence>
<proteinExistence type="predicted"/>
<evidence type="ECO:0008006" key="4">
    <source>
        <dbReference type="Google" id="ProtNLM"/>
    </source>
</evidence>
<reference evidence="3" key="1">
    <citation type="submission" date="2016-11" db="EMBL/GenBank/DDBJ databases">
        <title>Actinomyces gypaetusis sp. nov. isolated from Gypaetus barbatus in Qinghai Tibet Plateau China.</title>
        <authorList>
            <person name="Meng X."/>
        </authorList>
    </citation>
    <scope>NUCLEOTIDE SEQUENCE [LARGE SCALE GENOMIC DNA]</scope>
    <source>
        <strain evidence="3">DSM 15383</strain>
    </source>
</reference>
<dbReference type="AlphaFoldDB" id="A0A1Q5PM50"/>
<name>A0A1Q5PM50_9ACTO</name>
<dbReference type="OrthoDB" id="5196933at2"/>
<dbReference type="EMBL" id="MPDM01000005">
    <property type="protein sequence ID" value="OKL48621.1"/>
    <property type="molecule type" value="Genomic_DNA"/>
</dbReference>
<feature type="transmembrane region" description="Helical" evidence="1">
    <location>
        <begin position="87"/>
        <end position="106"/>
    </location>
</feature>
<keyword evidence="3" id="KW-1185">Reference proteome</keyword>
<keyword evidence="1" id="KW-0472">Membrane</keyword>
<protein>
    <recommendedName>
        <fullName evidence="4">DUF3618 domain-containing protein</fullName>
    </recommendedName>
</protein>
<keyword evidence="1" id="KW-1133">Transmembrane helix</keyword>
<dbReference type="InterPro" id="IPR022062">
    <property type="entry name" value="DUF3618"/>
</dbReference>
<dbReference type="RefSeq" id="WP_075361651.1">
    <property type="nucleotide sequence ID" value="NZ_MPDM01000005.1"/>
</dbReference>